<dbReference type="EnsemblPlants" id="KRH60014">
    <property type="protein sequence ID" value="KRH60014"/>
    <property type="gene ID" value="GLYMA_05G214600"/>
</dbReference>
<organism evidence="1">
    <name type="scientific">Glycine max</name>
    <name type="common">Soybean</name>
    <name type="synonym">Glycine hispida</name>
    <dbReference type="NCBI Taxonomy" id="3847"/>
    <lineage>
        <taxon>Eukaryota</taxon>
        <taxon>Viridiplantae</taxon>
        <taxon>Streptophyta</taxon>
        <taxon>Embryophyta</taxon>
        <taxon>Tracheophyta</taxon>
        <taxon>Spermatophyta</taxon>
        <taxon>Magnoliopsida</taxon>
        <taxon>eudicotyledons</taxon>
        <taxon>Gunneridae</taxon>
        <taxon>Pentapetalae</taxon>
        <taxon>rosids</taxon>
        <taxon>fabids</taxon>
        <taxon>Fabales</taxon>
        <taxon>Fabaceae</taxon>
        <taxon>Papilionoideae</taxon>
        <taxon>50 kb inversion clade</taxon>
        <taxon>NPAAA clade</taxon>
        <taxon>indigoferoid/millettioid clade</taxon>
        <taxon>Phaseoleae</taxon>
        <taxon>Glycine</taxon>
        <taxon>Glycine subgen. Soja</taxon>
    </lineage>
</organism>
<dbReference type="ExpressionAtlas" id="A0A0R0JZE5">
    <property type="expression patterns" value="baseline and differential"/>
</dbReference>
<reference evidence="2" key="2">
    <citation type="submission" date="2018-02" db="UniProtKB">
        <authorList>
            <consortium name="EnsemblPlants"/>
        </authorList>
    </citation>
    <scope>IDENTIFICATION</scope>
    <source>
        <strain evidence="2">Williams 82</strain>
    </source>
</reference>
<dbReference type="AlphaFoldDB" id="A0A0R0JZE5"/>
<dbReference type="Proteomes" id="UP000008827">
    <property type="component" value="Chromosome 5"/>
</dbReference>
<accession>A0A0R0JZE5</accession>
<evidence type="ECO:0000313" key="1">
    <source>
        <dbReference type="EMBL" id="KRH60014.1"/>
    </source>
</evidence>
<gene>
    <name evidence="1" type="ORF">GLYMA_05G214600</name>
</gene>
<evidence type="ECO:0000313" key="3">
    <source>
        <dbReference type="Proteomes" id="UP000008827"/>
    </source>
</evidence>
<protein>
    <submittedName>
        <fullName evidence="1 2">Uncharacterized protein</fullName>
    </submittedName>
</protein>
<sequence>MAFSSVLFCLSHAYATHNTTQFSASSAFFFFSLSLSSLRTQEREGERESIDAAREVEEDGGWCSQTIVRIRSCGVACHSHSSSLYARRCSGSIRSPCTCPY</sequence>
<name>A0A0R0JZE5_SOYBN</name>
<reference evidence="1" key="3">
    <citation type="submission" date="2018-07" db="EMBL/GenBank/DDBJ databases">
        <title>WGS assembly of Glycine max.</title>
        <authorList>
            <person name="Schmutz J."/>
            <person name="Cannon S."/>
            <person name="Schlueter J."/>
            <person name="Ma J."/>
            <person name="Mitros T."/>
            <person name="Nelson W."/>
            <person name="Hyten D."/>
            <person name="Song Q."/>
            <person name="Thelen J."/>
            <person name="Cheng J."/>
            <person name="Xu D."/>
            <person name="Hellsten U."/>
            <person name="May G."/>
            <person name="Yu Y."/>
            <person name="Sakurai T."/>
            <person name="Umezawa T."/>
            <person name="Bhattacharyya M."/>
            <person name="Sandhu D."/>
            <person name="Valliyodan B."/>
            <person name="Lindquist E."/>
            <person name="Peto M."/>
            <person name="Grant D."/>
            <person name="Shu S."/>
            <person name="Goodstein D."/>
            <person name="Barry K."/>
            <person name="Futrell-Griggs M."/>
            <person name="Abernathy B."/>
            <person name="Du J."/>
            <person name="Tian Z."/>
            <person name="Zhu L."/>
            <person name="Gill N."/>
            <person name="Joshi T."/>
            <person name="Libault M."/>
            <person name="Sethuraman A."/>
            <person name="Zhang X."/>
            <person name="Shinozaki K."/>
            <person name="Nguyen H."/>
            <person name="Wing R."/>
            <person name="Cregan P."/>
            <person name="Specht J."/>
            <person name="Grimwood J."/>
            <person name="Rokhsar D."/>
            <person name="Stacey G."/>
            <person name="Shoemaker R."/>
            <person name="Jackson S."/>
        </authorList>
    </citation>
    <scope>NUCLEOTIDE SEQUENCE</scope>
    <source>
        <tissue evidence="1">Callus</tissue>
    </source>
</reference>
<dbReference type="EMBL" id="CM000838">
    <property type="protein sequence ID" value="KRH60014.1"/>
    <property type="molecule type" value="Genomic_DNA"/>
</dbReference>
<evidence type="ECO:0000313" key="2">
    <source>
        <dbReference type="EnsemblPlants" id="KRH60014"/>
    </source>
</evidence>
<keyword evidence="3" id="KW-1185">Reference proteome</keyword>
<reference evidence="1 2" key="1">
    <citation type="journal article" date="2010" name="Nature">
        <title>Genome sequence of the palaeopolyploid soybean.</title>
        <authorList>
            <person name="Schmutz J."/>
            <person name="Cannon S.B."/>
            <person name="Schlueter J."/>
            <person name="Ma J."/>
            <person name="Mitros T."/>
            <person name="Nelson W."/>
            <person name="Hyten D.L."/>
            <person name="Song Q."/>
            <person name="Thelen J.J."/>
            <person name="Cheng J."/>
            <person name="Xu D."/>
            <person name="Hellsten U."/>
            <person name="May G.D."/>
            <person name="Yu Y."/>
            <person name="Sakurai T."/>
            <person name="Umezawa T."/>
            <person name="Bhattacharyya M.K."/>
            <person name="Sandhu D."/>
            <person name="Valliyodan B."/>
            <person name="Lindquist E."/>
            <person name="Peto M."/>
            <person name="Grant D."/>
            <person name="Shu S."/>
            <person name="Goodstein D."/>
            <person name="Barry K."/>
            <person name="Futrell-Griggs M."/>
            <person name="Abernathy B."/>
            <person name="Du J."/>
            <person name="Tian Z."/>
            <person name="Zhu L."/>
            <person name="Gill N."/>
            <person name="Joshi T."/>
            <person name="Libault M."/>
            <person name="Sethuraman A."/>
            <person name="Zhang X.-C."/>
            <person name="Shinozaki K."/>
            <person name="Nguyen H.T."/>
            <person name="Wing R.A."/>
            <person name="Cregan P."/>
            <person name="Specht J."/>
            <person name="Grimwood J."/>
            <person name="Rokhsar D."/>
            <person name="Stacey G."/>
            <person name="Shoemaker R.C."/>
            <person name="Jackson S.A."/>
        </authorList>
    </citation>
    <scope>NUCLEOTIDE SEQUENCE</scope>
    <source>
        <strain evidence="2">cv. Williams 82</strain>
        <tissue evidence="1">Callus</tissue>
    </source>
</reference>
<dbReference type="Gramene" id="KRH60014">
    <property type="protein sequence ID" value="KRH60014"/>
    <property type="gene ID" value="GLYMA_05G214600"/>
</dbReference>
<dbReference type="InParanoid" id="A0A0R0JZE5"/>
<proteinExistence type="predicted"/>